<dbReference type="Proteomes" id="UP000440694">
    <property type="component" value="Unassembled WGS sequence"/>
</dbReference>
<proteinExistence type="predicted"/>
<keyword evidence="1" id="KW-0812">Transmembrane</keyword>
<evidence type="ECO:0000256" key="1">
    <source>
        <dbReference type="SAM" id="Phobius"/>
    </source>
</evidence>
<keyword evidence="1" id="KW-0472">Membrane</keyword>
<keyword evidence="1" id="KW-1133">Transmembrane helix</keyword>
<comment type="caution">
    <text evidence="2">The sequence shown here is derived from an EMBL/GenBank/DDBJ whole genome shotgun (WGS) entry which is preliminary data.</text>
</comment>
<reference evidence="2 3" key="1">
    <citation type="submission" date="2019-11" db="EMBL/GenBank/DDBJ databases">
        <title>Identification of a novel strain.</title>
        <authorList>
            <person name="Xu Q."/>
            <person name="Wang G."/>
        </authorList>
    </citation>
    <scope>NUCLEOTIDE SEQUENCE [LARGE SCALE GENOMIC DNA]</scope>
    <source>
        <strain evidence="3">xq</strain>
    </source>
</reference>
<gene>
    <name evidence="2" type="ORF">GIW81_16780</name>
</gene>
<feature type="transmembrane region" description="Helical" evidence="1">
    <location>
        <begin position="21"/>
        <end position="46"/>
    </location>
</feature>
<dbReference type="AlphaFoldDB" id="A0A6I3KRB1"/>
<dbReference type="EMBL" id="WMBQ01000002">
    <property type="protein sequence ID" value="MTD95996.1"/>
    <property type="molecule type" value="Genomic_DNA"/>
</dbReference>
<organism evidence="2 3">
    <name type="scientific">Hyphomicrobium album</name>
    <dbReference type="NCBI Taxonomy" id="2665159"/>
    <lineage>
        <taxon>Bacteria</taxon>
        <taxon>Pseudomonadati</taxon>
        <taxon>Pseudomonadota</taxon>
        <taxon>Alphaproteobacteria</taxon>
        <taxon>Hyphomicrobiales</taxon>
        <taxon>Hyphomicrobiaceae</taxon>
        <taxon>Hyphomicrobium</taxon>
    </lineage>
</organism>
<protein>
    <submittedName>
        <fullName evidence="2">Uncharacterized protein</fullName>
    </submittedName>
</protein>
<sequence length="322" mass="35443">MPSPIETTHSVEQPRGVLGSVVVHLILGFVTLMGIAASLGGIAAFHRGETELAGAIICVVVGGVFTAFGIGLYYLLFFVEPARAARSARISAMHPDAPWMLRPDWAARKVTDRSSLAVAIFLWVWSAGWCGACTFIWSVNSDKIIAAARESWGEAALGLIFPIGGLIGVLCAIGATRTWWRHGTSTLRIDTLPGYLGDEFSGSVSVRLPYAIALEAEIACERRTYHWAQGSKGRRKEWSTETLWSATHKIPADRLMRFKDVTTIPIDVPLPGDKLPFALDEEGVGIQWTLYVRTDYEVKPPRPGEPHPRYEARFLVPVFARR</sequence>
<feature type="transmembrane region" description="Helical" evidence="1">
    <location>
        <begin position="159"/>
        <end position="180"/>
    </location>
</feature>
<dbReference type="RefSeq" id="WP_154740476.1">
    <property type="nucleotide sequence ID" value="NZ_WMBQ01000002.1"/>
</dbReference>
<name>A0A6I3KRB1_9HYPH</name>
<feature type="transmembrane region" description="Helical" evidence="1">
    <location>
        <begin position="52"/>
        <end position="79"/>
    </location>
</feature>
<evidence type="ECO:0000313" key="3">
    <source>
        <dbReference type="Proteomes" id="UP000440694"/>
    </source>
</evidence>
<keyword evidence="3" id="KW-1185">Reference proteome</keyword>
<feature type="transmembrane region" description="Helical" evidence="1">
    <location>
        <begin position="116"/>
        <end position="139"/>
    </location>
</feature>
<accession>A0A6I3KRB1</accession>
<evidence type="ECO:0000313" key="2">
    <source>
        <dbReference type="EMBL" id="MTD95996.1"/>
    </source>
</evidence>